<dbReference type="SUPFAM" id="SSF51197">
    <property type="entry name" value="Clavaminate synthase-like"/>
    <property type="match status" value="1"/>
</dbReference>
<comment type="similarity">
    <text evidence="2">Belongs to the iron/ascorbate-dependent oxidoreductase family.</text>
</comment>
<dbReference type="InterPro" id="IPR005123">
    <property type="entry name" value="Oxoglu/Fe-dep_dioxygenase_dom"/>
</dbReference>
<sequence>METVRPCGCKGIRSCLLCEAEYKIAKPNLRDYFKKCSSYVYCPHCKKSWPGWDVDLYKTHPDHQGTAIEFPGVYIKLDFLSPYEIKTLIDALEEIPWEVSQSGRRKQNFGPKCNFKKKKVQLGSFDGFPKSTQFVQQKFSAIPVLNNFQTIEQCTLEYDPIRGASIDPHIDDCWIWGERIVTVNVMGDSVLTMSPYHGSDTKYNLKSLAEYSTTCKDLQFDTRNKNECNESMIIRLPMPEGSLMVLYGAARYKWEHCVLREDVKSRRICLAYRELTPPYLSGSANNEKIKELLKRASIFR</sequence>
<proteinExistence type="inferred from homology"/>
<keyword evidence="2" id="KW-0560">Oxidoreductase</keyword>
<protein>
    <recommendedName>
        <fullName evidence="3">Fe2OG dioxygenase domain-containing protein</fullName>
    </recommendedName>
</protein>
<dbReference type="Proteomes" id="UP001642520">
    <property type="component" value="Unassembled WGS sequence"/>
</dbReference>
<dbReference type="EMBL" id="CAXAJV020001299">
    <property type="protein sequence ID" value="CAL7949237.1"/>
    <property type="molecule type" value="Genomic_DNA"/>
</dbReference>
<comment type="caution">
    <text evidence="4">The sequence shown here is derived from an EMBL/GenBank/DDBJ whole genome shotgun (WGS) entry which is preliminary data.</text>
</comment>
<keyword evidence="2" id="KW-0408">Iron</keyword>
<evidence type="ECO:0000256" key="2">
    <source>
        <dbReference type="RuleBase" id="RU003682"/>
    </source>
</evidence>
<evidence type="ECO:0000259" key="3">
    <source>
        <dbReference type="PROSITE" id="PS51471"/>
    </source>
</evidence>
<comment type="cofactor">
    <cofactor evidence="1">
        <name>Fe(2+)</name>
        <dbReference type="ChEBI" id="CHEBI:29033"/>
    </cofactor>
</comment>
<keyword evidence="2" id="KW-0479">Metal-binding</keyword>
<dbReference type="PANTHER" id="PTHR12463">
    <property type="entry name" value="OXYGENASE-RELATED"/>
    <property type="match status" value="1"/>
</dbReference>
<gene>
    <name evidence="4" type="ORF">XYLVIOL_LOCUS9290</name>
</gene>
<dbReference type="PANTHER" id="PTHR12463:SF0">
    <property type="entry name" value="ALPHA-KETOGLUTARATE-DEPENDENT DIOXYGENASE ALKB HOMOLOG 4"/>
    <property type="match status" value="1"/>
</dbReference>
<evidence type="ECO:0000313" key="5">
    <source>
        <dbReference type="Proteomes" id="UP001642520"/>
    </source>
</evidence>
<evidence type="ECO:0000256" key="1">
    <source>
        <dbReference type="ARBA" id="ARBA00001954"/>
    </source>
</evidence>
<feature type="domain" description="Fe2OG dioxygenase" evidence="3">
    <location>
        <begin position="150"/>
        <end position="276"/>
    </location>
</feature>
<name>A0ABP1PAH0_XYLVO</name>
<keyword evidence="5" id="KW-1185">Reference proteome</keyword>
<accession>A0ABP1PAH0</accession>
<dbReference type="PROSITE" id="PS51471">
    <property type="entry name" value="FE2OG_OXY"/>
    <property type="match status" value="1"/>
</dbReference>
<dbReference type="Gene3D" id="2.60.120.590">
    <property type="entry name" value="Alpha-ketoglutarate-dependent dioxygenase AlkB-like"/>
    <property type="match status" value="1"/>
</dbReference>
<dbReference type="InterPro" id="IPR032857">
    <property type="entry name" value="ALKBH4"/>
</dbReference>
<dbReference type="InterPro" id="IPR037151">
    <property type="entry name" value="AlkB-like_sf"/>
</dbReference>
<evidence type="ECO:0000313" key="4">
    <source>
        <dbReference type="EMBL" id="CAL7949237.1"/>
    </source>
</evidence>
<organism evidence="4 5">
    <name type="scientific">Xylocopa violacea</name>
    <name type="common">Violet carpenter bee</name>
    <name type="synonym">Apis violacea</name>
    <dbReference type="NCBI Taxonomy" id="135666"/>
    <lineage>
        <taxon>Eukaryota</taxon>
        <taxon>Metazoa</taxon>
        <taxon>Ecdysozoa</taxon>
        <taxon>Arthropoda</taxon>
        <taxon>Hexapoda</taxon>
        <taxon>Insecta</taxon>
        <taxon>Pterygota</taxon>
        <taxon>Neoptera</taxon>
        <taxon>Endopterygota</taxon>
        <taxon>Hymenoptera</taxon>
        <taxon>Apocrita</taxon>
        <taxon>Aculeata</taxon>
        <taxon>Apoidea</taxon>
        <taxon>Anthophila</taxon>
        <taxon>Apidae</taxon>
        <taxon>Xylocopa</taxon>
        <taxon>Xylocopa</taxon>
    </lineage>
</organism>
<reference evidence="4 5" key="1">
    <citation type="submission" date="2024-08" db="EMBL/GenBank/DDBJ databases">
        <authorList>
            <person name="Will J Nash"/>
            <person name="Angela Man"/>
            <person name="Seanna McTaggart"/>
            <person name="Kendall Baker"/>
            <person name="Tom Barker"/>
            <person name="Leah Catchpole"/>
            <person name="Alex Durrant"/>
            <person name="Karim Gharbi"/>
            <person name="Naomi Irish"/>
            <person name="Gemy Kaithakottil"/>
            <person name="Debby Ku"/>
            <person name="Aaliyah Providence"/>
            <person name="Felix Shaw"/>
            <person name="David Swarbreck"/>
            <person name="Chris Watkins"/>
            <person name="Ann M. McCartney"/>
            <person name="Giulio Formenti"/>
            <person name="Alice Mouton"/>
            <person name="Noel Vella"/>
            <person name="Bjorn M von Reumont"/>
            <person name="Adriana Vella"/>
            <person name="Wilfried Haerty"/>
        </authorList>
    </citation>
    <scope>NUCLEOTIDE SEQUENCE [LARGE SCALE GENOMIC DNA]</scope>
</reference>